<dbReference type="InterPro" id="IPR056789">
    <property type="entry name" value="LRR_R13L1-DRL21"/>
</dbReference>
<feature type="transmembrane region" description="Helical" evidence="9">
    <location>
        <begin position="393"/>
        <end position="412"/>
    </location>
</feature>
<comment type="caution">
    <text evidence="7">Lacks conserved residue(s) required for the propagation of feature annotation.</text>
</comment>
<dbReference type="PANTHER" id="PTHR36766:SF70">
    <property type="entry name" value="DISEASE RESISTANCE PROTEIN RGA4"/>
    <property type="match status" value="1"/>
</dbReference>
<dbReference type="Gramene" id="LPERR10G00860.1">
    <property type="protein sequence ID" value="LPERR10G00860.1"/>
    <property type="gene ID" value="LPERR10G00860"/>
</dbReference>
<dbReference type="HOGENOM" id="CLU_004257_0_0_1"/>
<evidence type="ECO:0000313" key="12">
    <source>
        <dbReference type="Proteomes" id="UP000032180"/>
    </source>
</evidence>
<evidence type="ECO:0000256" key="2">
    <source>
        <dbReference type="ARBA" id="ARBA00022821"/>
    </source>
</evidence>
<feature type="compositionally biased region" description="Basic and acidic residues" evidence="8">
    <location>
        <begin position="1"/>
        <end position="25"/>
    </location>
</feature>
<accession>A0A0D9XHG7</accession>
<dbReference type="Pfam" id="PF00072">
    <property type="entry name" value="Response_reg"/>
    <property type="match status" value="1"/>
</dbReference>
<dbReference type="GO" id="GO:0043531">
    <property type="term" value="F:ADP binding"/>
    <property type="evidence" value="ECO:0007669"/>
    <property type="project" value="InterPro"/>
</dbReference>
<dbReference type="Pfam" id="PF00560">
    <property type="entry name" value="LRR_1"/>
    <property type="match status" value="1"/>
</dbReference>
<dbReference type="Gene3D" id="1.10.10.60">
    <property type="entry name" value="Homeodomain-like"/>
    <property type="match status" value="1"/>
</dbReference>
<dbReference type="InterPro" id="IPR001789">
    <property type="entry name" value="Sig_transdc_resp-reg_receiver"/>
</dbReference>
<dbReference type="SUPFAM" id="SSF52540">
    <property type="entry name" value="P-loop containing nucleoside triphosphate hydrolases"/>
    <property type="match status" value="1"/>
</dbReference>
<evidence type="ECO:0000256" key="1">
    <source>
        <dbReference type="ARBA" id="ARBA00022614"/>
    </source>
</evidence>
<keyword evidence="5" id="KW-0804">Transcription</keyword>
<dbReference type="eggNOG" id="KOG4658">
    <property type="taxonomic scope" value="Eukaryota"/>
</dbReference>
<evidence type="ECO:0000256" key="7">
    <source>
        <dbReference type="PROSITE-ProRule" id="PRU00169"/>
    </source>
</evidence>
<dbReference type="Pfam" id="PF23559">
    <property type="entry name" value="WHD_DRP"/>
    <property type="match status" value="1"/>
</dbReference>
<keyword evidence="1" id="KW-0433">Leucine-rich repeat</keyword>
<keyword evidence="9" id="KW-0812">Transmembrane</keyword>
<dbReference type="STRING" id="77586.A0A0D9XHG7"/>
<proteinExistence type="predicted"/>
<dbReference type="InterPro" id="IPR002182">
    <property type="entry name" value="NB-ARC"/>
</dbReference>
<keyword evidence="2" id="KW-0611">Plant defense</keyword>
<keyword evidence="12" id="KW-1185">Reference proteome</keyword>
<evidence type="ECO:0000256" key="6">
    <source>
        <dbReference type="ARBA" id="ARBA00023242"/>
    </source>
</evidence>
<name>A0A0D9XHG7_9ORYZ</name>
<protein>
    <recommendedName>
        <fullName evidence="10">Response regulatory domain-containing protein</fullName>
    </recommendedName>
</protein>
<dbReference type="Pfam" id="PF25019">
    <property type="entry name" value="LRR_R13L1-DRL21"/>
    <property type="match status" value="1"/>
</dbReference>
<dbReference type="InterPro" id="IPR036388">
    <property type="entry name" value="WH-like_DNA-bd_sf"/>
</dbReference>
<sequence>MKKEKHADIKVKEEKEERKPNEVLKHAPPMLPYQSGKLLPQKRSRSETISGSNPHLYAPQHSPTDACKKQKSEVYYLPLLSPSALSEPSCFSMDRGLFPFPVMGSKGAEGRDDEQGLGSSQEFGDLPFLDRKMNTMPEGFLMRMRVLVVDNDESNLTSLSQMLIGFLCHVTTCLRGAEALAMLVDRRDNFDLVLSEAHMPDMNMFILTEHVGLKMYVPVADTANIKKMAVMSDDSSTNSFVNALKCGSLSYLVKPIAEEELKTLIFHVSRIKLCNNYNELVQSTSLYHFGQRRQVSNPRMGKAQQKEEISGYTISISSVILAVLFLTKLRRFETRFTRVKEETSGSKSNSYIEFVQSTSTYQSGQSRQLSNPHKCKTEWKVPSRIKSPNMKKFSSAILAIIFILRLTFLTRLDRLKEVSSRQCKAFSTAFLAILFLAKLRRLKISKSETRFKRVIIFGSTSRNDNRLVRPMPTSIYFSGQSRQVGIPHLVKARWRILFCVAIFVAQLRGLKMSRSKTRLTRVKEEEISGSKTLRFVWTPAFHERFINVILRQGLYKADPQKVMDLMDVEGLSREIIAIHLKKYHLSLKRLAHIYHLSLKRLAHIPLSKAVSDIHGDTRPAGFWIQDINKAKLLQEVRDSVYYVNEHQFVTESIRLQSNMVPEEYMTFSYQKEFNKLMELLGVSPRIAINRNKAGPENVSVLPLVGHGGVGKTTLALQIFNDKNVLDYFDRRCWISASEVFHEQDLIKKFIRAVAECEMESDDLGCIQRVLTGGIVDQSKRFLFVVDNIQECACDGISAGWMGSLSILQHAKFGSMVLMTTRSMKVANTFGTMNAFLLGGFPEVTLWKFLKICAFGSDTFISNHFLEDIGRRIVEKLNGIPFAAKILGRLLSLHLSSEFWSNILRSELWEWPEEETGVSPYLLLSYQYLPSHLKQCFSFCSTYPKGYKFDKDILVDCWEAVGLVVAHKKIPIQDVGGSYFDQLVNRSFFQKIPSSSKYVMNDMLHDMALVVAKNECIMIRDKTDLLMVHPNILHLSVHSKSCLDLGSLESLSRYNKLRSLVCNGVDSSIITRAAEVWFHKLREVRMLSFDCCQLKELPESIGNLKYLRYLNISSCTFDKLPSSFWCLSKLEILYAHGCTFQHLPKDITKLTNLRRVKLNDSLTNQFRYMPEVGKLQFLQELPYFDVGNEHGRYIGELKNMNHVVGSLEISGLVNVMSKDEAAEAQLHQKNYLDTLILSWDESVTTYTKQLITGLALEIIEGLCPSYYLKHLGIKCYKGFELHPSWFNKEKLHCLSSISIYSCPNLVSLPFQSTASSCNRSITRFPWLTKLSISRCRKLTSLAKFLESDCFPAMKSIHIEKCESLVSLPAQGFAGFAHLEEVEFSECWNLNWPPDLVFPSSLKELKLEACGDISESTFSCLHSLCALTTLKLQFCHLVKSIPAQAWSSLVSLENLTIFYCKGLQSVGGSEAIAKVENVDISDCPCLQDLVQPFRKGSNAQQYL</sequence>
<keyword evidence="6" id="KW-0539">Nucleus</keyword>
<keyword evidence="4" id="KW-0238">DNA-binding</keyword>
<dbReference type="Proteomes" id="UP000032180">
    <property type="component" value="Chromosome 10"/>
</dbReference>
<dbReference type="PANTHER" id="PTHR36766">
    <property type="entry name" value="PLANT BROAD-SPECTRUM MILDEW RESISTANCE PROTEIN RPW8"/>
    <property type="match status" value="1"/>
</dbReference>
<dbReference type="GO" id="GO:0003677">
    <property type="term" value="F:DNA binding"/>
    <property type="evidence" value="ECO:0007669"/>
    <property type="project" value="UniProtKB-KW"/>
</dbReference>
<reference evidence="12" key="2">
    <citation type="submission" date="2013-12" db="EMBL/GenBank/DDBJ databases">
        <authorList>
            <person name="Yu Y."/>
            <person name="Lee S."/>
            <person name="de Baynast K."/>
            <person name="Wissotski M."/>
            <person name="Liu L."/>
            <person name="Talag J."/>
            <person name="Goicoechea J."/>
            <person name="Angelova A."/>
            <person name="Jetty R."/>
            <person name="Kudrna D."/>
            <person name="Golser W."/>
            <person name="Rivera L."/>
            <person name="Zhang J."/>
            <person name="Wing R."/>
        </authorList>
    </citation>
    <scope>NUCLEOTIDE SEQUENCE</scope>
</reference>
<dbReference type="Gene3D" id="3.40.50.300">
    <property type="entry name" value="P-loop containing nucleotide triphosphate hydrolases"/>
    <property type="match status" value="1"/>
</dbReference>
<dbReference type="InterPro" id="IPR011006">
    <property type="entry name" value="CheY-like_superfamily"/>
</dbReference>
<dbReference type="InterPro" id="IPR006447">
    <property type="entry name" value="Myb_dom_plants"/>
</dbReference>
<feature type="transmembrane region" description="Helical" evidence="9">
    <location>
        <begin position="309"/>
        <end position="327"/>
    </location>
</feature>
<dbReference type="InterPro" id="IPR032675">
    <property type="entry name" value="LRR_dom_sf"/>
</dbReference>
<dbReference type="InterPro" id="IPR027417">
    <property type="entry name" value="P-loop_NTPase"/>
</dbReference>
<dbReference type="Gene3D" id="1.10.10.10">
    <property type="entry name" value="Winged helix-like DNA-binding domain superfamily/Winged helix DNA-binding domain"/>
    <property type="match status" value="1"/>
</dbReference>
<dbReference type="GO" id="GO:0006952">
    <property type="term" value="P:defense response"/>
    <property type="evidence" value="ECO:0007669"/>
    <property type="project" value="UniProtKB-KW"/>
</dbReference>
<dbReference type="InterPro" id="IPR009057">
    <property type="entry name" value="Homeodomain-like_sf"/>
</dbReference>
<dbReference type="PROSITE" id="PS50110">
    <property type="entry name" value="RESPONSE_REGULATORY"/>
    <property type="match status" value="1"/>
</dbReference>
<dbReference type="EnsemblPlants" id="LPERR10G00860.1">
    <property type="protein sequence ID" value="LPERR10G00860.1"/>
    <property type="gene ID" value="LPERR10G00860"/>
</dbReference>
<dbReference type="InterPro" id="IPR001611">
    <property type="entry name" value="Leu-rich_rpt"/>
</dbReference>
<reference evidence="11 12" key="1">
    <citation type="submission" date="2012-08" db="EMBL/GenBank/DDBJ databases">
        <title>Oryza genome evolution.</title>
        <authorList>
            <person name="Wing R.A."/>
        </authorList>
    </citation>
    <scope>NUCLEOTIDE SEQUENCE</scope>
</reference>
<dbReference type="PRINTS" id="PR00364">
    <property type="entry name" value="DISEASERSIST"/>
</dbReference>
<dbReference type="SUPFAM" id="SSF46689">
    <property type="entry name" value="Homeodomain-like"/>
    <property type="match status" value="1"/>
</dbReference>
<dbReference type="GO" id="GO:0000160">
    <property type="term" value="P:phosphorelay signal transduction system"/>
    <property type="evidence" value="ECO:0007669"/>
    <property type="project" value="InterPro"/>
</dbReference>
<dbReference type="InterPro" id="IPR058922">
    <property type="entry name" value="WHD_DRP"/>
</dbReference>
<dbReference type="SUPFAM" id="SSF52058">
    <property type="entry name" value="L domain-like"/>
    <property type="match status" value="1"/>
</dbReference>
<organism evidence="11 12">
    <name type="scientific">Leersia perrieri</name>
    <dbReference type="NCBI Taxonomy" id="77586"/>
    <lineage>
        <taxon>Eukaryota</taxon>
        <taxon>Viridiplantae</taxon>
        <taxon>Streptophyta</taxon>
        <taxon>Embryophyta</taxon>
        <taxon>Tracheophyta</taxon>
        <taxon>Spermatophyta</taxon>
        <taxon>Magnoliopsida</taxon>
        <taxon>Liliopsida</taxon>
        <taxon>Poales</taxon>
        <taxon>Poaceae</taxon>
        <taxon>BOP clade</taxon>
        <taxon>Oryzoideae</taxon>
        <taxon>Oryzeae</taxon>
        <taxon>Oryzinae</taxon>
        <taxon>Leersia</taxon>
    </lineage>
</organism>
<dbReference type="SUPFAM" id="SSF52172">
    <property type="entry name" value="CheY-like"/>
    <property type="match status" value="1"/>
</dbReference>
<keyword evidence="3" id="KW-0805">Transcription regulation</keyword>
<keyword evidence="9" id="KW-0472">Membrane</keyword>
<dbReference type="Gene3D" id="3.40.50.2300">
    <property type="match status" value="1"/>
</dbReference>
<feature type="domain" description="Response regulatory" evidence="10">
    <location>
        <begin position="145"/>
        <end position="269"/>
    </location>
</feature>
<evidence type="ECO:0000259" key="10">
    <source>
        <dbReference type="PROSITE" id="PS50110"/>
    </source>
</evidence>
<reference evidence="11" key="3">
    <citation type="submission" date="2015-04" db="UniProtKB">
        <authorList>
            <consortium name="EnsemblPlants"/>
        </authorList>
    </citation>
    <scope>IDENTIFICATION</scope>
</reference>
<evidence type="ECO:0000313" key="11">
    <source>
        <dbReference type="EnsemblPlants" id="LPERR10G00860.1"/>
    </source>
</evidence>
<evidence type="ECO:0000256" key="5">
    <source>
        <dbReference type="ARBA" id="ARBA00023163"/>
    </source>
</evidence>
<dbReference type="NCBIfam" id="TIGR01557">
    <property type="entry name" value="myb_SHAQKYF"/>
    <property type="match status" value="1"/>
</dbReference>
<feature type="region of interest" description="Disordered" evidence="8">
    <location>
        <begin position="1"/>
        <end position="64"/>
    </location>
</feature>
<evidence type="ECO:0000256" key="4">
    <source>
        <dbReference type="ARBA" id="ARBA00023125"/>
    </source>
</evidence>
<dbReference type="eggNOG" id="KOG1601">
    <property type="taxonomic scope" value="Eukaryota"/>
</dbReference>
<evidence type="ECO:0000256" key="3">
    <source>
        <dbReference type="ARBA" id="ARBA00023015"/>
    </source>
</evidence>
<keyword evidence="9" id="KW-1133">Transmembrane helix</keyword>
<dbReference type="Pfam" id="PF00931">
    <property type="entry name" value="NB-ARC"/>
    <property type="match status" value="1"/>
</dbReference>
<evidence type="ECO:0000256" key="8">
    <source>
        <dbReference type="SAM" id="MobiDB-lite"/>
    </source>
</evidence>
<dbReference type="SMART" id="SM00448">
    <property type="entry name" value="REC"/>
    <property type="match status" value="1"/>
</dbReference>
<evidence type="ECO:0000256" key="9">
    <source>
        <dbReference type="SAM" id="Phobius"/>
    </source>
</evidence>
<dbReference type="Gene3D" id="3.80.10.10">
    <property type="entry name" value="Ribonuclease Inhibitor"/>
    <property type="match status" value="2"/>
</dbReference>